<reference evidence="10 11" key="1">
    <citation type="submission" date="2018-02" db="EMBL/GenBank/DDBJ databases">
        <title>Draft Genome of Achromobacter spanius stain 6.</title>
        <authorList>
            <person name="Gunasekera T.S."/>
            <person name="Radwan O."/>
            <person name="Ruiz O.N."/>
        </authorList>
    </citation>
    <scope>NUCLEOTIDE SEQUENCE [LARGE SCALE GENOMIC DNA]</scope>
    <source>
        <strain evidence="10 11">6</strain>
    </source>
</reference>
<dbReference type="OrthoDB" id="9806704at2"/>
<keyword evidence="4" id="KW-0597">Phosphoprotein</keyword>
<comment type="subcellular location">
    <subcellularLocation>
        <location evidence="2">Cell inner membrane</location>
        <topology evidence="2">Multi-pass membrane protein</topology>
    </subcellularLocation>
</comment>
<proteinExistence type="predicted"/>
<dbReference type="PROSITE" id="PS50113">
    <property type="entry name" value="PAC"/>
    <property type="match status" value="1"/>
</dbReference>
<protein>
    <recommendedName>
        <fullName evidence="3">histidine kinase</fullName>
        <ecNumber evidence="3">2.7.13.3</ecNumber>
    </recommendedName>
</protein>
<evidence type="ECO:0000256" key="5">
    <source>
        <dbReference type="ARBA" id="ARBA00022679"/>
    </source>
</evidence>
<evidence type="ECO:0000256" key="3">
    <source>
        <dbReference type="ARBA" id="ARBA00012438"/>
    </source>
</evidence>
<dbReference type="GO" id="GO:0005886">
    <property type="term" value="C:plasma membrane"/>
    <property type="evidence" value="ECO:0007669"/>
    <property type="project" value="UniProtKB-SubCell"/>
</dbReference>
<feature type="transmembrane region" description="Helical" evidence="7">
    <location>
        <begin position="16"/>
        <end position="35"/>
    </location>
</feature>
<dbReference type="Pfam" id="PF05226">
    <property type="entry name" value="CHASE2"/>
    <property type="match status" value="1"/>
</dbReference>
<dbReference type="Gene3D" id="3.30.450.20">
    <property type="entry name" value="PAS domain"/>
    <property type="match status" value="1"/>
</dbReference>
<evidence type="ECO:0000256" key="2">
    <source>
        <dbReference type="ARBA" id="ARBA00004429"/>
    </source>
</evidence>
<dbReference type="InterPro" id="IPR003661">
    <property type="entry name" value="HisK_dim/P_dom"/>
</dbReference>
<dbReference type="InterPro" id="IPR003594">
    <property type="entry name" value="HATPase_dom"/>
</dbReference>
<accession>A0A2S5GW55</accession>
<feature type="domain" description="PAC" evidence="9">
    <location>
        <begin position="500"/>
        <end position="550"/>
    </location>
</feature>
<feature type="transmembrane region" description="Helical" evidence="7">
    <location>
        <begin position="292"/>
        <end position="311"/>
    </location>
</feature>
<dbReference type="GO" id="GO:0000156">
    <property type="term" value="F:phosphorelay response regulator activity"/>
    <property type="evidence" value="ECO:0007669"/>
    <property type="project" value="TreeGrafter"/>
</dbReference>
<dbReference type="EC" id="2.7.13.3" evidence="3"/>
<organism evidence="10 11">
    <name type="scientific">Achromobacter spanius</name>
    <dbReference type="NCBI Taxonomy" id="217203"/>
    <lineage>
        <taxon>Bacteria</taxon>
        <taxon>Pseudomonadati</taxon>
        <taxon>Pseudomonadota</taxon>
        <taxon>Betaproteobacteria</taxon>
        <taxon>Burkholderiales</taxon>
        <taxon>Alcaligenaceae</taxon>
        <taxon>Achromobacter</taxon>
    </lineage>
</organism>
<sequence>MADATDALDRTSRSGLWLTVILGILAALLGLLNGLGRVDQILYDRALTLTGRPADPDILIVAIDDASIETLGRWPWRRAIHAALMDRLQGARAVGLDLIFAESDTVNPNDDAILAQSILRNGRTVLPVVLDRLNNPLAMSSPIAVVGNAAAASGFINARVDPDGVVREASLTAQFAGAPYMHMALSMLDIGGQADQVERLLQRAAPSSDILIPYAGPAGHMRTVSYLAVLRGDIPPEEIRGKYVLVGAWATGLGDAYPTPVSHDLSGMSGVEIIANLMQAGRDGLFYQRPAAAWNALFSVLPVLLACLALWRLSPKRALLVSIALIACILIASWLLLAYASLWFAPTAALVGVALCYPLWSWRSQEAALRYMDYELRRLQREYPSVLNEARAQLTGPNASLESRVGELQRALERVRNLRRFLADGLDGMPDATLVFDQDGRMQFRNQAAVMYFQRLGMRPPRVGHPATHLLEKTISDASTRQRVADALRGQLPTDDSTRWTADLEVRDYAGRDLILKCAPIHTAEGDFAGTVATLTDISRIRQAERQREETLRFISHDMRAPQSSILALVEMKQESGVQEGQGETLARIATLANRTLHLVDDFVHLTRAESMTISAVELDVGSLLQDAVDEFWASAHKRGITLRLRTPLPVAYIRGDQTLLMRALCNLIDNAIKYSAPHTCIECAIDASPGFWCVTIRDQGQGIAESDLARLFEPFSRVGVENRNDVGGAGLGLAFVRTVAERHGGSVQVSSKIGVGSVFTFCLPVAPDAASDAAAPTEPSA</sequence>
<dbReference type="RefSeq" id="WP_104142445.1">
    <property type="nucleotide sequence ID" value="NZ_PREU01000002.1"/>
</dbReference>
<dbReference type="GO" id="GO:0030295">
    <property type="term" value="F:protein kinase activator activity"/>
    <property type="evidence" value="ECO:0007669"/>
    <property type="project" value="TreeGrafter"/>
</dbReference>
<evidence type="ECO:0000256" key="6">
    <source>
        <dbReference type="ARBA" id="ARBA00022777"/>
    </source>
</evidence>
<dbReference type="PANTHER" id="PTHR42878">
    <property type="entry name" value="TWO-COMPONENT HISTIDINE KINASE"/>
    <property type="match status" value="1"/>
</dbReference>
<dbReference type="Gene3D" id="3.30.565.10">
    <property type="entry name" value="Histidine kinase-like ATPase, C-terminal domain"/>
    <property type="match status" value="1"/>
</dbReference>
<gene>
    <name evidence="10" type="ORF">C4E15_03955</name>
</gene>
<dbReference type="SMART" id="SM01080">
    <property type="entry name" value="CHASE2"/>
    <property type="match status" value="1"/>
</dbReference>
<comment type="catalytic activity">
    <reaction evidence="1">
        <text>ATP + protein L-histidine = ADP + protein N-phospho-L-histidine.</text>
        <dbReference type="EC" id="2.7.13.3"/>
    </reaction>
</comment>
<dbReference type="EMBL" id="PREU01000002">
    <property type="protein sequence ID" value="PPA77196.1"/>
    <property type="molecule type" value="Genomic_DNA"/>
</dbReference>
<dbReference type="SUPFAM" id="SSF55785">
    <property type="entry name" value="PYP-like sensor domain (PAS domain)"/>
    <property type="match status" value="1"/>
</dbReference>
<dbReference type="GO" id="GO:0000155">
    <property type="term" value="F:phosphorelay sensor kinase activity"/>
    <property type="evidence" value="ECO:0007669"/>
    <property type="project" value="InterPro"/>
</dbReference>
<dbReference type="PIRSF" id="PIRSF037347">
    <property type="entry name" value="STHK_CHASE2_PAS_prd"/>
    <property type="match status" value="1"/>
</dbReference>
<dbReference type="Gene3D" id="1.10.287.130">
    <property type="match status" value="1"/>
</dbReference>
<dbReference type="CDD" id="cd00082">
    <property type="entry name" value="HisKA"/>
    <property type="match status" value="1"/>
</dbReference>
<dbReference type="InterPro" id="IPR036890">
    <property type="entry name" value="HATPase_C_sf"/>
</dbReference>
<keyword evidence="5" id="KW-0808">Transferase</keyword>
<keyword evidence="7" id="KW-0812">Transmembrane</keyword>
<evidence type="ECO:0000259" key="9">
    <source>
        <dbReference type="PROSITE" id="PS50113"/>
    </source>
</evidence>
<evidence type="ECO:0000256" key="1">
    <source>
        <dbReference type="ARBA" id="ARBA00000085"/>
    </source>
</evidence>
<name>A0A2S5GW55_9BURK</name>
<keyword evidence="6 10" id="KW-0418">Kinase</keyword>
<dbReference type="InterPro" id="IPR000700">
    <property type="entry name" value="PAS-assoc_C"/>
</dbReference>
<evidence type="ECO:0000256" key="7">
    <source>
        <dbReference type="SAM" id="Phobius"/>
    </source>
</evidence>
<evidence type="ECO:0000313" key="11">
    <source>
        <dbReference type="Proteomes" id="UP000239990"/>
    </source>
</evidence>
<dbReference type="Pfam" id="PF00512">
    <property type="entry name" value="HisKA"/>
    <property type="match status" value="1"/>
</dbReference>
<dbReference type="InterPro" id="IPR007890">
    <property type="entry name" value="CHASE2"/>
</dbReference>
<dbReference type="SMART" id="SM00387">
    <property type="entry name" value="HATPase_c"/>
    <property type="match status" value="1"/>
</dbReference>
<dbReference type="InterPro" id="IPR036097">
    <property type="entry name" value="HisK_dim/P_sf"/>
</dbReference>
<dbReference type="AlphaFoldDB" id="A0A2S5GW55"/>
<dbReference type="GO" id="GO:0007234">
    <property type="term" value="P:osmosensory signaling via phosphorelay pathway"/>
    <property type="evidence" value="ECO:0007669"/>
    <property type="project" value="TreeGrafter"/>
</dbReference>
<dbReference type="InterPro" id="IPR035965">
    <property type="entry name" value="PAS-like_dom_sf"/>
</dbReference>
<keyword evidence="7" id="KW-1133">Transmembrane helix</keyword>
<evidence type="ECO:0000259" key="8">
    <source>
        <dbReference type="PROSITE" id="PS50109"/>
    </source>
</evidence>
<dbReference type="InterPro" id="IPR005467">
    <property type="entry name" value="His_kinase_dom"/>
</dbReference>
<feature type="transmembrane region" description="Helical" evidence="7">
    <location>
        <begin position="318"/>
        <end position="337"/>
    </location>
</feature>
<dbReference type="InterPro" id="IPR017181">
    <property type="entry name" value="Sig_transdc_His_kin_CHASE2"/>
</dbReference>
<feature type="transmembrane region" description="Helical" evidence="7">
    <location>
        <begin position="343"/>
        <end position="362"/>
    </location>
</feature>
<dbReference type="FunFam" id="3.30.565.10:FF:000006">
    <property type="entry name" value="Sensor histidine kinase WalK"/>
    <property type="match status" value="1"/>
</dbReference>
<dbReference type="Proteomes" id="UP000239990">
    <property type="component" value="Unassembled WGS sequence"/>
</dbReference>
<dbReference type="InterPro" id="IPR050351">
    <property type="entry name" value="BphY/WalK/GraS-like"/>
</dbReference>
<dbReference type="CDD" id="cd00075">
    <property type="entry name" value="HATPase"/>
    <property type="match status" value="1"/>
</dbReference>
<dbReference type="InterPro" id="IPR004358">
    <property type="entry name" value="Sig_transdc_His_kin-like_C"/>
</dbReference>
<feature type="domain" description="Histidine kinase" evidence="8">
    <location>
        <begin position="554"/>
        <end position="768"/>
    </location>
</feature>
<keyword evidence="7" id="KW-0472">Membrane</keyword>
<evidence type="ECO:0000256" key="4">
    <source>
        <dbReference type="ARBA" id="ARBA00022553"/>
    </source>
</evidence>
<dbReference type="SMART" id="SM00388">
    <property type="entry name" value="HisKA"/>
    <property type="match status" value="1"/>
</dbReference>
<dbReference type="PROSITE" id="PS50109">
    <property type="entry name" value="HIS_KIN"/>
    <property type="match status" value="1"/>
</dbReference>
<dbReference type="PRINTS" id="PR00344">
    <property type="entry name" value="BCTRLSENSOR"/>
</dbReference>
<dbReference type="PANTHER" id="PTHR42878:SF13">
    <property type="entry name" value="HISTIDINE KINASE"/>
    <property type="match status" value="1"/>
</dbReference>
<comment type="caution">
    <text evidence="10">The sequence shown here is derived from an EMBL/GenBank/DDBJ whole genome shotgun (WGS) entry which is preliminary data.</text>
</comment>
<evidence type="ECO:0000313" key="10">
    <source>
        <dbReference type="EMBL" id="PPA77196.1"/>
    </source>
</evidence>
<dbReference type="SUPFAM" id="SSF55874">
    <property type="entry name" value="ATPase domain of HSP90 chaperone/DNA topoisomerase II/histidine kinase"/>
    <property type="match status" value="1"/>
</dbReference>
<dbReference type="SUPFAM" id="SSF47384">
    <property type="entry name" value="Homodimeric domain of signal transducing histidine kinase"/>
    <property type="match status" value="1"/>
</dbReference>
<dbReference type="Pfam" id="PF02518">
    <property type="entry name" value="HATPase_c"/>
    <property type="match status" value="1"/>
</dbReference>